<proteinExistence type="predicted"/>
<protein>
    <submittedName>
        <fullName evidence="3">Uncharacterized protein</fullName>
    </submittedName>
</protein>
<dbReference type="AlphaFoldDB" id="A0A5J6Z6D0"/>
<feature type="compositionally biased region" description="Basic and acidic residues" evidence="1">
    <location>
        <begin position="71"/>
        <end position="85"/>
    </location>
</feature>
<gene>
    <name evidence="3" type="ORF">CUROG_01860</name>
</gene>
<keyword evidence="2" id="KW-0472">Membrane</keyword>
<sequence length="232" mass="25075" precursor="true">MSDQNKKKPLPREVYMRRRVAAVAALVVVILLLWWMISAIGGSDEDSSAEATDAAATTSTTPDMTSPSEPPKGKKPEETDAKESGSAEASESARSSERNRKDSCSLEDLKVVAVPGAVTFGADQQPNFYAKITNPTNADCVIDADESPLKFEVFTLNNYERVWADTDCNDPEITGEITVPAGKDMNYELGAWSRTTSAPDQCDNRQPVGAGSYLLYTHLGDNVSDPATFNLS</sequence>
<name>A0A5J6Z6D0_9CORY</name>
<dbReference type="OrthoDB" id="4772932at2"/>
<evidence type="ECO:0000313" key="4">
    <source>
        <dbReference type="Proteomes" id="UP000326711"/>
    </source>
</evidence>
<feature type="transmembrane region" description="Helical" evidence="2">
    <location>
        <begin position="20"/>
        <end position="37"/>
    </location>
</feature>
<reference evidence="4" key="1">
    <citation type="submission" date="2019-10" db="EMBL/GenBank/DDBJ databases">
        <title>Complete genome sequence of Corynebacterium urogenitalis DSM 108747, isolated from the genital tract of a cow.</title>
        <authorList>
            <person name="Ruckert C."/>
            <person name="Ballas P."/>
            <person name="Wagener K."/>
            <person name="Drillich M."/>
            <person name="Kaempfer P."/>
            <person name="Busse H.-J."/>
            <person name="Ehling-Schulz M."/>
        </authorList>
    </citation>
    <scope>NUCLEOTIDE SEQUENCE [LARGE SCALE GENOMIC DNA]</scope>
    <source>
        <strain evidence="4">LMM 1652</strain>
    </source>
</reference>
<keyword evidence="4" id="KW-1185">Reference proteome</keyword>
<feature type="compositionally biased region" description="Low complexity" evidence="1">
    <location>
        <begin position="49"/>
        <end position="67"/>
    </location>
</feature>
<evidence type="ECO:0000256" key="1">
    <source>
        <dbReference type="SAM" id="MobiDB-lite"/>
    </source>
</evidence>
<dbReference type="EMBL" id="CP045032">
    <property type="protein sequence ID" value="QFQ01772.1"/>
    <property type="molecule type" value="Genomic_DNA"/>
</dbReference>
<evidence type="ECO:0000313" key="3">
    <source>
        <dbReference type="EMBL" id="QFQ01772.1"/>
    </source>
</evidence>
<evidence type="ECO:0000256" key="2">
    <source>
        <dbReference type="SAM" id="Phobius"/>
    </source>
</evidence>
<dbReference type="KEGG" id="cuo:CUROG_01860"/>
<keyword evidence="2" id="KW-0812">Transmembrane</keyword>
<keyword evidence="2" id="KW-1133">Transmembrane helix</keyword>
<organism evidence="3 4">
    <name type="scientific">Corynebacterium urogenitale</name>
    <dbReference type="NCBI Taxonomy" id="2487892"/>
    <lineage>
        <taxon>Bacteria</taxon>
        <taxon>Bacillati</taxon>
        <taxon>Actinomycetota</taxon>
        <taxon>Actinomycetes</taxon>
        <taxon>Mycobacteriales</taxon>
        <taxon>Corynebacteriaceae</taxon>
        <taxon>Corynebacterium</taxon>
    </lineage>
</organism>
<accession>A0A5J6Z6D0</accession>
<feature type="region of interest" description="Disordered" evidence="1">
    <location>
        <begin position="44"/>
        <end position="101"/>
    </location>
</feature>
<dbReference type="Proteomes" id="UP000326711">
    <property type="component" value="Chromosome"/>
</dbReference>
<dbReference type="RefSeq" id="WP_151902229.1">
    <property type="nucleotide sequence ID" value="NZ_CP045032.1"/>
</dbReference>